<name>A0A9D4F6M6_DREPO</name>
<evidence type="ECO:0000313" key="1">
    <source>
        <dbReference type="EMBL" id="KAH3793359.1"/>
    </source>
</evidence>
<reference evidence="1" key="1">
    <citation type="journal article" date="2019" name="bioRxiv">
        <title>The Genome of the Zebra Mussel, Dreissena polymorpha: A Resource for Invasive Species Research.</title>
        <authorList>
            <person name="McCartney M.A."/>
            <person name="Auch B."/>
            <person name="Kono T."/>
            <person name="Mallez S."/>
            <person name="Zhang Y."/>
            <person name="Obille A."/>
            <person name="Becker A."/>
            <person name="Abrahante J.E."/>
            <person name="Garbe J."/>
            <person name="Badalamenti J.P."/>
            <person name="Herman A."/>
            <person name="Mangelson H."/>
            <person name="Liachko I."/>
            <person name="Sullivan S."/>
            <person name="Sone E.D."/>
            <person name="Koren S."/>
            <person name="Silverstein K.A.T."/>
            <person name="Beckman K.B."/>
            <person name="Gohl D.M."/>
        </authorList>
    </citation>
    <scope>NUCLEOTIDE SEQUENCE</scope>
    <source>
        <strain evidence="1">Duluth1</strain>
        <tissue evidence="1">Whole animal</tissue>
    </source>
</reference>
<evidence type="ECO:0000313" key="2">
    <source>
        <dbReference type="Proteomes" id="UP000828390"/>
    </source>
</evidence>
<protein>
    <submittedName>
        <fullName evidence="1">Uncharacterized protein</fullName>
    </submittedName>
</protein>
<organism evidence="1 2">
    <name type="scientific">Dreissena polymorpha</name>
    <name type="common">Zebra mussel</name>
    <name type="synonym">Mytilus polymorpha</name>
    <dbReference type="NCBI Taxonomy" id="45954"/>
    <lineage>
        <taxon>Eukaryota</taxon>
        <taxon>Metazoa</taxon>
        <taxon>Spiralia</taxon>
        <taxon>Lophotrochozoa</taxon>
        <taxon>Mollusca</taxon>
        <taxon>Bivalvia</taxon>
        <taxon>Autobranchia</taxon>
        <taxon>Heteroconchia</taxon>
        <taxon>Euheterodonta</taxon>
        <taxon>Imparidentia</taxon>
        <taxon>Neoheterodontei</taxon>
        <taxon>Myida</taxon>
        <taxon>Dreissenoidea</taxon>
        <taxon>Dreissenidae</taxon>
        <taxon>Dreissena</taxon>
    </lineage>
</organism>
<gene>
    <name evidence="1" type="ORF">DPMN_146867</name>
</gene>
<proteinExistence type="predicted"/>
<comment type="caution">
    <text evidence="1">The sequence shown here is derived from an EMBL/GenBank/DDBJ whole genome shotgun (WGS) entry which is preliminary data.</text>
</comment>
<dbReference type="EMBL" id="JAIWYP010000007">
    <property type="protein sequence ID" value="KAH3793359.1"/>
    <property type="molecule type" value="Genomic_DNA"/>
</dbReference>
<accession>A0A9D4F6M6</accession>
<keyword evidence="2" id="KW-1185">Reference proteome</keyword>
<dbReference type="Proteomes" id="UP000828390">
    <property type="component" value="Unassembled WGS sequence"/>
</dbReference>
<sequence>MSDHGHSEVFTLIYGRGRIVSGDIENKFHTQNNRRTFAIFTCTYAEIGVK</sequence>
<dbReference type="AlphaFoldDB" id="A0A9D4F6M6"/>
<reference evidence="1" key="2">
    <citation type="submission" date="2020-11" db="EMBL/GenBank/DDBJ databases">
        <authorList>
            <person name="McCartney M.A."/>
            <person name="Auch B."/>
            <person name="Kono T."/>
            <person name="Mallez S."/>
            <person name="Becker A."/>
            <person name="Gohl D.M."/>
            <person name="Silverstein K.A.T."/>
            <person name="Koren S."/>
            <person name="Bechman K.B."/>
            <person name="Herman A."/>
            <person name="Abrahante J.E."/>
            <person name="Garbe J."/>
        </authorList>
    </citation>
    <scope>NUCLEOTIDE SEQUENCE</scope>
    <source>
        <strain evidence="1">Duluth1</strain>
        <tissue evidence="1">Whole animal</tissue>
    </source>
</reference>